<gene>
    <name evidence="3" type="ORF">RDB_LOCUS120000</name>
</gene>
<name>A0A8H3CF29_9AGAM</name>
<evidence type="ECO:0000313" key="3">
    <source>
        <dbReference type="EMBL" id="CAE6478279.1"/>
    </source>
</evidence>
<dbReference type="AlphaFoldDB" id="A0A8H3CF29"/>
<dbReference type="Gene3D" id="3.40.50.300">
    <property type="entry name" value="P-loop containing nucleotide triphosphate hydrolases"/>
    <property type="match status" value="1"/>
</dbReference>
<dbReference type="Proteomes" id="UP000663888">
    <property type="component" value="Unassembled WGS sequence"/>
</dbReference>
<dbReference type="InterPro" id="IPR027417">
    <property type="entry name" value="P-loop_NTPase"/>
</dbReference>
<reference evidence="3" key="1">
    <citation type="submission" date="2021-01" db="EMBL/GenBank/DDBJ databases">
        <authorList>
            <person name="Kaushik A."/>
        </authorList>
    </citation>
    <scope>NUCLEOTIDE SEQUENCE</scope>
    <source>
        <strain evidence="3">AG4-R118</strain>
    </source>
</reference>
<sequence>MAGKRTGDNHIDYGRFLKNIDELLEELRGYLQDTGAMEMTRSVEQLCCELELEVNELRTRLEELVFKKWPKAVDSPSEISECHDRILGVLERLTLNANVNIRYEVKIPDTNIGKQTVERCIKDMFPALHLLYRSATSEGITRGGCMIGTGELQVASLLDWARRPDAGRIYWLHGMAGTGKTTIAYQVCIGFNAPAKRAAASKLTNVPVGDHTPVIGANFFCSRIMPECHQVENIIPTIAYQLIRYSKPFGHAIYSILESEPDVSSSTLDIQYSKLIVEPLKMVQGSLPTSFIVVIDALDVCENLDSLGNILDLLLSTPDILPIRFLVTSRLEPEISQQMKGQINEQGNRQLTLQKTIIDSESSDLECRDEHAIDQLYIKILKVASSESPWTQQRGATALQDILATVLCAGEQMKLAALAAVLGLESDKRARALLQPLRSVLTVKADDKVEIALHSSFADFIFSHNRSKEFYCEQKKRHLTLARACLQIIETVQPTFNICGLASSYQTDNEVDNLDQQVDKAISPGLAYARRYWSFHLYYGEYEGQLVDVVRSFFSNRLLIWMEVLNLTKQMRLAKNIIHHAERWCVKRLVAEDVRWFALDAGQFVSVYANHPVSQSTPHIYLSMLPFWPRTRPVSIAYMPRTDGIIEPKGTAITGRKQTPRAAW</sequence>
<feature type="domain" description="Nephrocystin 3-like N-terminal" evidence="2">
    <location>
        <begin position="155"/>
        <end position="330"/>
    </location>
</feature>
<proteinExistence type="predicted"/>
<accession>A0A8H3CF29</accession>
<dbReference type="EMBL" id="CAJMWX010001270">
    <property type="protein sequence ID" value="CAE6478279.1"/>
    <property type="molecule type" value="Genomic_DNA"/>
</dbReference>
<dbReference type="Pfam" id="PF24883">
    <property type="entry name" value="NPHP3_N"/>
    <property type="match status" value="1"/>
</dbReference>
<comment type="caution">
    <text evidence="3">The sequence shown here is derived from an EMBL/GenBank/DDBJ whole genome shotgun (WGS) entry which is preliminary data.</text>
</comment>
<evidence type="ECO:0000256" key="1">
    <source>
        <dbReference type="ARBA" id="ARBA00022737"/>
    </source>
</evidence>
<dbReference type="InterPro" id="IPR056884">
    <property type="entry name" value="NPHP3-like_N"/>
</dbReference>
<keyword evidence="1" id="KW-0677">Repeat</keyword>
<evidence type="ECO:0000259" key="2">
    <source>
        <dbReference type="Pfam" id="PF24883"/>
    </source>
</evidence>
<dbReference type="SUPFAM" id="SSF52540">
    <property type="entry name" value="P-loop containing nucleoside triphosphate hydrolases"/>
    <property type="match status" value="1"/>
</dbReference>
<dbReference type="PANTHER" id="PTHR10039">
    <property type="entry name" value="AMELOGENIN"/>
    <property type="match status" value="1"/>
</dbReference>
<protein>
    <recommendedName>
        <fullName evidence="2">Nephrocystin 3-like N-terminal domain-containing protein</fullName>
    </recommendedName>
</protein>
<organism evidence="3 4">
    <name type="scientific">Rhizoctonia solani</name>
    <dbReference type="NCBI Taxonomy" id="456999"/>
    <lineage>
        <taxon>Eukaryota</taxon>
        <taxon>Fungi</taxon>
        <taxon>Dikarya</taxon>
        <taxon>Basidiomycota</taxon>
        <taxon>Agaricomycotina</taxon>
        <taxon>Agaricomycetes</taxon>
        <taxon>Cantharellales</taxon>
        <taxon>Ceratobasidiaceae</taxon>
        <taxon>Rhizoctonia</taxon>
    </lineage>
</organism>
<evidence type="ECO:0000313" key="4">
    <source>
        <dbReference type="Proteomes" id="UP000663888"/>
    </source>
</evidence>